<name>A0ABR5AI57_9BACL</name>
<dbReference type="InterPro" id="IPR050428">
    <property type="entry name" value="TCS_sensor_his_kinase"/>
</dbReference>
<dbReference type="InterPro" id="IPR036097">
    <property type="entry name" value="HisK_dim/P_sf"/>
</dbReference>
<keyword evidence="6" id="KW-0597">Phosphoprotein</keyword>
<evidence type="ECO:0000256" key="9">
    <source>
        <dbReference type="ARBA" id="ARBA00022741"/>
    </source>
</evidence>
<feature type="domain" description="HAMP" evidence="17">
    <location>
        <begin position="191"/>
        <end position="244"/>
    </location>
</feature>
<keyword evidence="11" id="KW-0067">ATP-binding</keyword>
<evidence type="ECO:0000256" key="2">
    <source>
        <dbReference type="ARBA" id="ARBA00004651"/>
    </source>
</evidence>
<comment type="catalytic activity">
    <reaction evidence="1">
        <text>ATP + protein L-histidine = ADP + protein N-phospho-L-histidine.</text>
        <dbReference type="EC" id="2.7.13.3"/>
    </reaction>
</comment>
<dbReference type="Proteomes" id="UP000031967">
    <property type="component" value="Unassembled WGS sequence"/>
</dbReference>
<dbReference type="Gene3D" id="1.10.287.130">
    <property type="match status" value="1"/>
</dbReference>
<evidence type="ECO:0000256" key="14">
    <source>
        <dbReference type="ARBA" id="ARBA00023136"/>
    </source>
</evidence>
<evidence type="ECO:0000256" key="10">
    <source>
        <dbReference type="ARBA" id="ARBA00022777"/>
    </source>
</evidence>
<evidence type="ECO:0000256" key="3">
    <source>
        <dbReference type="ARBA" id="ARBA00012438"/>
    </source>
</evidence>
<keyword evidence="12 15" id="KW-1133">Transmembrane helix</keyword>
<accession>A0ABR5AI57</accession>
<dbReference type="PROSITE" id="PS50109">
    <property type="entry name" value="HIS_KIN"/>
    <property type="match status" value="1"/>
</dbReference>
<evidence type="ECO:0000259" key="17">
    <source>
        <dbReference type="PROSITE" id="PS50885"/>
    </source>
</evidence>
<keyword evidence="13" id="KW-0902">Two-component regulatory system</keyword>
<dbReference type="RefSeq" id="WP_041047725.1">
    <property type="nucleotide sequence ID" value="NZ_JXAK01000017.1"/>
</dbReference>
<dbReference type="CDD" id="cd00082">
    <property type="entry name" value="HisKA"/>
    <property type="match status" value="1"/>
</dbReference>
<comment type="caution">
    <text evidence="18">The sequence shown here is derived from an EMBL/GenBank/DDBJ whole genome shotgun (WGS) entry which is preliminary data.</text>
</comment>
<dbReference type="PANTHER" id="PTHR45436:SF5">
    <property type="entry name" value="SENSOR HISTIDINE KINASE TRCS"/>
    <property type="match status" value="1"/>
</dbReference>
<dbReference type="InterPro" id="IPR003661">
    <property type="entry name" value="HisK_dim/P_dom"/>
</dbReference>
<gene>
    <name evidence="18" type="ORF">SD70_11535</name>
</gene>
<evidence type="ECO:0000259" key="16">
    <source>
        <dbReference type="PROSITE" id="PS50109"/>
    </source>
</evidence>
<dbReference type="InterPro" id="IPR003660">
    <property type="entry name" value="HAMP_dom"/>
</dbReference>
<proteinExistence type="predicted"/>
<dbReference type="InterPro" id="IPR005467">
    <property type="entry name" value="His_kinase_dom"/>
</dbReference>
<dbReference type="SMART" id="SM00304">
    <property type="entry name" value="HAMP"/>
    <property type="match status" value="1"/>
</dbReference>
<dbReference type="Pfam" id="PF00512">
    <property type="entry name" value="HisKA"/>
    <property type="match status" value="1"/>
</dbReference>
<dbReference type="EC" id="2.7.13.3" evidence="3"/>
<reference evidence="18 19" key="1">
    <citation type="submission" date="2014-12" db="EMBL/GenBank/DDBJ databases">
        <title>Draft genome sequence of Paenibacillus kamchatkensis strain B-2647.</title>
        <authorList>
            <person name="Karlyshev A.V."/>
            <person name="Kudryashova E.B."/>
        </authorList>
    </citation>
    <scope>NUCLEOTIDE SEQUENCE [LARGE SCALE GENOMIC DNA]</scope>
    <source>
        <strain evidence="18 19">VKM B-2647</strain>
    </source>
</reference>
<protein>
    <recommendedName>
        <fullName evidence="4">Signal transduction histidine-protein kinase ArlS</fullName>
        <ecNumber evidence="3">2.7.13.3</ecNumber>
    </recommendedName>
</protein>
<dbReference type="SMART" id="SM00388">
    <property type="entry name" value="HisKA"/>
    <property type="match status" value="1"/>
</dbReference>
<evidence type="ECO:0000256" key="4">
    <source>
        <dbReference type="ARBA" id="ARBA00015735"/>
    </source>
</evidence>
<sequence length="471" mass="52442">MKFRYRIARLRLPLKVKLLLAAALLMAGLFFAYNLVQYVVLKEWMLNLEKTSIQHMMVELQDHFANSELNEDPDLLDRHKRFIESINQNNQLVRVLDSAAKPLLVVADSVPEEWVPPAAAVRQQLTSVTYGRQRLLVLRSPLDTPRFHGTIEIVNNLESFGKLHNAVLTVMLIGGGVALGISGLGGWLVARQLLRPVQSLADAMRRAKENGLQERVGHVSDGDELSQLASLYNGLMDQVEGSFRQQRQFVEDASHELKTPIAIMEGHLSMLQRWGKSDPSILEESLQTSLGQLARLKGIMQELLDLTRAETVKPLCDVQPLRIYDAVFNTVESLKALYPDFSFEADLTGLIGAEVRIEQRHLEQILLIVLDNAVKYSAERKRIAVTGGTLAGKAEIAIQDQGIGIEAEHIPHLFDRFYRVDKARTRERGGTGLGLSIAKRLVENYAGTIRIASKPGDGTTVRITLPAAAGR</sequence>
<feature type="transmembrane region" description="Helical" evidence="15">
    <location>
        <begin position="166"/>
        <end position="190"/>
    </location>
</feature>
<dbReference type="SUPFAM" id="SSF55874">
    <property type="entry name" value="ATPase domain of HSP90 chaperone/DNA topoisomerase II/histidine kinase"/>
    <property type="match status" value="1"/>
</dbReference>
<evidence type="ECO:0000256" key="15">
    <source>
        <dbReference type="SAM" id="Phobius"/>
    </source>
</evidence>
<dbReference type="PANTHER" id="PTHR45436">
    <property type="entry name" value="SENSOR HISTIDINE KINASE YKOH"/>
    <property type="match status" value="1"/>
</dbReference>
<dbReference type="PRINTS" id="PR00344">
    <property type="entry name" value="BCTRLSENSOR"/>
</dbReference>
<dbReference type="SUPFAM" id="SSF158472">
    <property type="entry name" value="HAMP domain-like"/>
    <property type="match status" value="1"/>
</dbReference>
<keyword evidence="8 15" id="KW-0812">Transmembrane</keyword>
<dbReference type="InterPro" id="IPR041610">
    <property type="entry name" value="ArlS_N"/>
</dbReference>
<dbReference type="EMBL" id="JXAK01000017">
    <property type="protein sequence ID" value="KIL40712.1"/>
    <property type="molecule type" value="Genomic_DNA"/>
</dbReference>
<evidence type="ECO:0000313" key="18">
    <source>
        <dbReference type="EMBL" id="KIL40712.1"/>
    </source>
</evidence>
<evidence type="ECO:0000256" key="13">
    <source>
        <dbReference type="ARBA" id="ARBA00023012"/>
    </source>
</evidence>
<keyword evidence="10" id="KW-0418">Kinase</keyword>
<dbReference type="SUPFAM" id="SSF47384">
    <property type="entry name" value="Homodimeric domain of signal transducing histidine kinase"/>
    <property type="match status" value="1"/>
</dbReference>
<evidence type="ECO:0000256" key="12">
    <source>
        <dbReference type="ARBA" id="ARBA00022989"/>
    </source>
</evidence>
<evidence type="ECO:0000256" key="8">
    <source>
        <dbReference type="ARBA" id="ARBA00022692"/>
    </source>
</evidence>
<keyword evidence="5" id="KW-1003">Cell membrane</keyword>
<evidence type="ECO:0000256" key="1">
    <source>
        <dbReference type="ARBA" id="ARBA00000085"/>
    </source>
</evidence>
<evidence type="ECO:0000256" key="7">
    <source>
        <dbReference type="ARBA" id="ARBA00022679"/>
    </source>
</evidence>
<dbReference type="InterPro" id="IPR004358">
    <property type="entry name" value="Sig_transdc_His_kin-like_C"/>
</dbReference>
<keyword evidence="19" id="KW-1185">Reference proteome</keyword>
<organism evidence="18 19">
    <name type="scientific">Gordoniibacillus kamchatkensis</name>
    <dbReference type="NCBI Taxonomy" id="1590651"/>
    <lineage>
        <taxon>Bacteria</taxon>
        <taxon>Bacillati</taxon>
        <taxon>Bacillota</taxon>
        <taxon>Bacilli</taxon>
        <taxon>Bacillales</taxon>
        <taxon>Paenibacillaceae</taxon>
        <taxon>Gordoniibacillus</taxon>
    </lineage>
</organism>
<feature type="domain" description="Histidine kinase" evidence="16">
    <location>
        <begin position="252"/>
        <end position="469"/>
    </location>
</feature>
<dbReference type="PROSITE" id="PS50885">
    <property type="entry name" value="HAMP"/>
    <property type="match status" value="1"/>
</dbReference>
<dbReference type="Gene3D" id="6.10.340.10">
    <property type="match status" value="1"/>
</dbReference>
<keyword evidence="7" id="KW-0808">Transferase</keyword>
<keyword evidence="14 15" id="KW-0472">Membrane</keyword>
<dbReference type="InterPro" id="IPR003594">
    <property type="entry name" value="HATPase_dom"/>
</dbReference>
<dbReference type="InterPro" id="IPR036890">
    <property type="entry name" value="HATPase_C_sf"/>
</dbReference>
<evidence type="ECO:0000256" key="11">
    <source>
        <dbReference type="ARBA" id="ARBA00022840"/>
    </source>
</evidence>
<evidence type="ECO:0000256" key="6">
    <source>
        <dbReference type="ARBA" id="ARBA00022553"/>
    </source>
</evidence>
<dbReference type="CDD" id="cd06225">
    <property type="entry name" value="HAMP"/>
    <property type="match status" value="1"/>
</dbReference>
<comment type="subcellular location">
    <subcellularLocation>
        <location evidence="2">Cell membrane</location>
        <topology evidence="2">Multi-pass membrane protein</topology>
    </subcellularLocation>
</comment>
<evidence type="ECO:0000256" key="5">
    <source>
        <dbReference type="ARBA" id="ARBA00022475"/>
    </source>
</evidence>
<evidence type="ECO:0000313" key="19">
    <source>
        <dbReference type="Proteomes" id="UP000031967"/>
    </source>
</evidence>
<dbReference type="Gene3D" id="3.30.565.10">
    <property type="entry name" value="Histidine kinase-like ATPase, C-terminal domain"/>
    <property type="match status" value="1"/>
</dbReference>
<dbReference type="Pfam" id="PF02518">
    <property type="entry name" value="HATPase_c"/>
    <property type="match status" value="1"/>
</dbReference>
<keyword evidence="9" id="KW-0547">Nucleotide-binding</keyword>
<dbReference type="Pfam" id="PF18719">
    <property type="entry name" value="ArlS_N"/>
    <property type="match status" value="1"/>
</dbReference>
<dbReference type="Pfam" id="PF00672">
    <property type="entry name" value="HAMP"/>
    <property type="match status" value="1"/>
</dbReference>
<dbReference type="SMART" id="SM00387">
    <property type="entry name" value="HATPase_c"/>
    <property type="match status" value="1"/>
</dbReference>